<keyword evidence="2" id="KW-1133">Transmembrane helix</keyword>
<evidence type="ECO:0000313" key="3">
    <source>
        <dbReference type="EMBL" id="MEJ5945124.1"/>
    </source>
</evidence>
<keyword evidence="4" id="KW-1185">Reference proteome</keyword>
<gene>
    <name evidence="3" type="ORF">WDZ17_07410</name>
</gene>
<dbReference type="Proteomes" id="UP001387100">
    <property type="component" value="Unassembled WGS sequence"/>
</dbReference>
<feature type="compositionally biased region" description="Basic and acidic residues" evidence="1">
    <location>
        <begin position="23"/>
        <end position="40"/>
    </location>
</feature>
<feature type="compositionally biased region" description="Pro residues" evidence="1">
    <location>
        <begin position="71"/>
        <end position="86"/>
    </location>
</feature>
<protein>
    <submittedName>
        <fullName evidence="3">Uncharacterized protein</fullName>
    </submittedName>
</protein>
<evidence type="ECO:0000256" key="1">
    <source>
        <dbReference type="SAM" id="MobiDB-lite"/>
    </source>
</evidence>
<evidence type="ECO:0000313" key="4">
    <source>
        <dbReference type="Proteomes" id="UP001387100"/>
    </source>
</evidence>
<feature type="transmembrane region" description="Helical" evidence="2">
    <location>
        <begin position="161"/>
        <end position="180"/>
    </location>
</feature>
<keyword evidence="2" id="KW-0472">Membrane</keyword>
<dbReference type="RefSeq" id="WP_339574506.1">
    <property type="nucleotide sequence ID" value="NZ_JBBIAA010000005.1"/>
</dbReference>
<feature type="region of interest" description="Disordered" evidence="1">
    <location>
        <begin position="1"/>
        <end position="149"/>
    </location>
</feature>
<keyword evidence="2" id="KW-0812">Transmembrane</keyword>
<dbReference type="EMBL" id="JBBIAA010000005">
    <property type="protein sequence ID" value="MEJ5945124.1"/>
    <property type="molecule type" value="Genomic_DNA"/>
</dbReference>
<feature type="transmembrane region" description="Helical" evidence="2">
    <location>
        <begin position="186"/>
        <end position="203"/>
    </location>
</feature>
<organism evidence="3 4">
    <name type="scientific">Pseudokineococcus basanitobsidens</name>
    <dbReference type="NCBI Taxonomy" id="1926649"/>
    <lineage>
        <taxon>Bacteria</taxon>
        <taxon>Bacillati</taxon>
        <taxon>Actinomycetota</taxon>
        <taxon>Actinomycetes</taxon>
        <taxon>Kineosporiales</taxon>
        <taxon>Kineosporiaceae</taxon>
        <taxon>Pseudokineococcus</taxon>
    </lineage>
</organism>
<evidence type="ECO:0000256" key="2">
    <source>
        <dbReference type="SAM" id="Phobius"/>
    </source>
</evidence>
<sequence>MSGRGTGGEEPVDVDAAWAEIVARWEDPTGARPARERGPTPDDPAAGRSRAPGPPAEQPPGTEPSGTEPPATEPPRTDGPPPPAAPGPGAERPGPPAGPPAPRPDGRGTGTPRGWADGDADGPAGAWRPGAVPDAGRPDEEEHYVPPPPAPAPPVGGLVRAAWVGALGGPALLLVCALVWRGAPTPVVVAAVVAFVAGFAVLVSRLPRSRDDGDDDGAVV</sequence>
<accession>A0ABU8RJH3</accession>
<name>A0ABU8RJH3_9ACTN</name>
<reference evidence="3 4" key="1">
    <citation type="journal article" date="2017" name="Int. J. Syst. Evol. Microbiol.">
        <title>Pseudokineococcus basanitobsidens sp. nov., isolated from volcanic rock.</title>
        <authorList>
            <person name="Lee D.W."/>
            <person name="Park M.Y."/>
            <person name="Kim J.J."/>
            <person name="Kim B.S."/>
        </authorList>
    </citation>
    <scope>NUCLEOTIDE SEQUENCE [LARGE SCALE GENOMIC DNA]</scope>
    <source>
        <strain evidence="3 4">DSM 103726</strain>
    </source>
</reference>
<proteinExistence type="predicted"/>
<feature type="compositionally biased region" description="Pro residues" evidence="1">
    <location>
        <begin position="93"/>
        <end position="103"/>
    </location>
</feature>
<comment type="caution">
    <text evidence="3">The sequence shown here is derived from an EMBL/GenBank/DDBJ whole genome shotgun (WGS) entry which is preliminary data.</text>
</comment>
<feature type="compositionally biased region" description="Low complexity" evidence="1">
    <location>
        <begin position="110"/>
        <end position="131"/>
    </location>
</feature>
<feature type="compositionally biased region" description="Pro residues" evidence="1">
    <location>
        <begin position="52"/>
        <end position="62"/>
    </location>
</feature>